<protein>
    <submittedName>
        <fullName evidence="1">Uncharacterized protein</fullName>
    </submittedName>
</protein>
<organism evidence="1 2">
    <name type="scientific">Richelia intracellularis HH01</name>
    <dbReference type="NCBI Taxonomy" id="1165094"/>
    <lineage>
        <taxon>Bacteria</taxon>
        <taxon>Bacillati</taxon>
        <taxon>Cyanobacteriota</taxon>
        <taxon>Cyanophyceae</taxon>
        <taxon>Nostocales</taxon>
        <taxon>Nostocaceae</taxon>
        <taxon>Richelia</taxon>
    </lineage>
</organism>
<gene>
    <name evidence="1" type="ORF">RINTHH_8230</name>
</gene>
<evidence type="ECO:0000313" key="1">
    <source>
        <dbReference type="EMBL" id="CCH66978.1"/>
    </source>
</evidence>
<sequence>MLLTLLLTIVNFRFFWEMSSTIKTILIHTVDQIFLFPQKAIAY</sequence>
<keyword evidence="2" id="KW-1185">Reference proteome</keyword>
<name>M1WZN9_9NOST</name>
<dbReference type="Proteomes" id="UP000053051">
    <property type="component" value="Unassembled WGS sequence"/>
</dbReference>
<dbReference type="EMBL" id="CAIY01000029">
    <property type="protein sequence ID" value="CCH66978.1"/>
    <property type="molecule type" value="Genomic_DNA"/>
</dbReference>
<dbReference type="AlphaFoldDB" id="M1WZN9"/>
<accession>M1WZN9</accession>
<proteinExistence type="predicted"/>
<reference evidence="1 2" key="1">
    <citation type="submission" date="2012-05" db="EMBL/GenBank/DDBJ databases">
        <authorList>
            <person name="Hilton J."/>
        </authorList>
    </citation>
    <scope>NUCLEOTIDE SEQUENCE [LARGE SCALE GENOMIC DNA]</scope>
    <source>
        <strain evidence="1 2">HH01</strain>
    </source>
</reference>
<comment type="caution">
    <text evidence="1">The sequence shown here is derived from an EMBL/GenBank/DDBJ whole genome shotgun (WGS) entry which is preliminary data.</text>
</comment>
<reference evidence="2" key="2">
    <citation type="submission" date="2016-01" db="EMBL/GenBank/DDBJ databases">
        <title>Diatom-associated endosymboitic cyanobacterium lacks core nitrogen metabolism enzymes.</title>
        <authorList>
            <person name="Hilton J.A."/>
            <person name="Foster R.A."/>
            <person name="Tripp H.J."/>
            <person name="Carter B.J."/>
            <person name="Zehr J.P."/>
            <person name="Villareal T.A."/>
        </authorList>
    </citation>
    <scope>NUCLEOTIDE SEQUENCE [LARGE SCALE GENOMIC DNA]</scope>
    <source>
        <strain evidence="2">HH01</strain>
    </source>
</reference>
<evidence type="ECO:0000313" key="2">
    <source>
        <dbReference type="Proteomes" id="UP000053051"/>
    </source>
</evidence>